<feature type="domain" description="ATP-grasp" evidence="11">
    <location>
        <begin position="104"/>
        <end position="287"/>
    </location>
</feature>
<sequence length="294" mass="32058">MKIYLLTRNAGLYSSRRILEAGRYRGHDIRPMDYRNTSLVLEKGKSRIIYNNGTLSLPDAIIPRIGASHTFYGAAVVRQFQMLKVLTAVDSDALLRSRDKFKCLQLLNMQGINMPITGFAGSNNNADDLIKAVGDAPLVLKLLEGTQGLGVLLQDTNKGAKSVLEAFNQVAAKMMVQQFIKESTGTDIRAIVVGGKVVAAMKRIAPQGEFRSNIHRGGRGEKIELSYQEEQAAVQSAETLGLGVAGVDMLISEEGPKVIEVNSSPGLEGVEGCTKLDIAKEIIIYLENEHKRSK</sequence>
<comment type="cofactor">
    <cofactor evidence="2">
        <name>Mg(2+)</name>
        <dbReference type="ChEBI" id="CHEBI:18420"/>
    </cofactor>
</comment>
<dbReference type="Pfam" id="PF18030">
    <property type="entry name" value="Rimk_N"/>
    <property type="match status" value="1"/>
</dbReference>
<dbReference type="InterPro" id="IPR041107">
    <property type="entry name" value="Rimk_N"/>
</dbReference>
<reference evidence="12" key="1">
    <citation type="submission" date="2021-04" db="EMBL/GenBank/DDBJ databases">
        <authorList>
            <person name="Rodrigo-Torres L."/>
            <person name="Arahal R. D."/>
            <person name="Lucena T."/>
        </authorList>
    </citation>
    <scope>NUCLEOTIDE SEQUENCE</scope>
    <source>
        <strain evidence="12">AS29M-1</strain>
    </source>
</reference>
<protein>
    <submittedName>
        <fullName evidence="12">Ribosomal protein S6--L-glutamate ligase</fullName>
        <ecNumber evidence="12">6.3.2.-</ecNumber>
    </submittedName>
</protein>
<evidence type="ECO:0000313" key="13">
    <source>
        <dbReference type="Proteomes" id="UP000683507"/>
    </source>
</evidence>
<dbReference type="Pfam" id="PF08443">
    <property type="entry name" value="RimK"/>
    <property type="match status" value="1"/>
</dbReference>
<keyword evidence="12" id="KW-0689">Ribosomal protein</keyword>
<keyword evidence="8" id="KW-0648">Protein biosynthesis</keyword>
<keyword evidence="7" id="KW-0460">Magnesium</keyword>
<dbReference type="GO" id="GO:0005840">
    <property type="term" value="C:ribosome"/>
    <property type="evidence" value="ECO:0007669"/>
    <property type="project" value="UniProtKB-KW"/>
</dbReference>
<evidence type="ECO:0000256" key="4">
    <source>
        <dbReference type="ARBA" id="ARBA00022723"/>
    </source>
</evidence>
<gene>
    <name evidence="12" type="primary">rimK</name>
    <name evidence="12" type="ORF">CRYO30217_01293</name>
</gene>
<proteinExistence type="predicted"/>
<organism evidence="12 13">
    <name type="scientific">Parvicella tangerina</name>
    <dbReference type="NCBI Taxonomy" id="2829795"/>
    <lineage>
        <taxon>Bacteria</taxon>
        <taxon>Pseudomonadati</taxon>
        <taxon>Bacteroidota</taxon>
        <taxon>Flavobacteriia</taxon>
        <taxon>Flavobacteriales</taxon>
        <taxon>Parvicellaceae</taxon>
        <taxon>Parvicella</taxon>
    </lineage>
</organism>
<name>A0A916NR42_9FLAO</name>
<keyword evidence="3 12" id="KW-0436">Ligase</keyword>
<dbReference type="PROSITE" id="PS50975">
    <property type="entry name" value="ATP_GRASP"/>
    <property type="match status" value="1"/>
</dbReference>
<dbReference type="Proteomes" id="UP000683507">
    <property type="component" value="Chromosome"/>
</dbReference>
<dbReference type="AlphaFoldDB" id="A0A916NR42"/>
<dbReference type="Gene3D" id="3.30.470.20">
    <property type="entry name" value="ATP-grasp fold, B domain"/>
    <property type="match status" value="1"/>
</dbReference>
<evidence type="ECO:0000256" key="8">
    <source>
        <dbReference type="ARBA" id="ARBA00022917"/>
    </source>
</evidence>
<keyword evidence="13" id="KW-1185">Reference proteome</keyword>
<dbReference type="EC" id="6.3.2.-" evidence="12"/>
<dbReference type="PANTHER" id="PTHR21621:SF7">
    <property type="entry name" value="RIBOSOMAL PROTEIN BS6--L-GLUTAMATE LIGASE"/>
    <property type="match status" value="1"/>
</dbReference>
<dbReference type="SUPFAM" id="SSF56059">
    <property type="entry name" value="Glutathione synthetase ATP-binding domain-like"/>
    <property type="match status" value="1"/>
</dbReference>
<evidence type="ECO:0000256" key="7">
    <source>
        <dbReference type="ARBA" id="ARBA00022842"/>
    </source>
</evidence>
<dbReference type="GO" id="GO:0009432">
    <property type="term" value="P:SOS response"/>
    <property type="evidence" value="ECO:0007669"/>
    <property type="project" value="TreeGrafter"/>
</dbReference>
<dbReference type="Gene3D" id="3.30.1490.20">
    <property type="entry name" value="ATP-grasp fold, A domain"/>
    <property type="match status" value="1"/>
</dbReference>
<dbReference type="PANTHER" id="PTHR21621">
    <property type="entry name" value="RIBOSOMAL PROTEIN S6 MODIFICATION PROTEIN"/>
    <property type="match status" value="1"/>
</dbReference>
<keyword evidence="4" id="KW-0479">Metal-binding</keyword>
<comment type="cofactor">
    <cofactor evidence="1">
        <name>Mn(2+)</name>
        <dbReference type="ChEBI" id="CHEBI:29035"/>
    </cofactor>
</comment>
<keyword evidence="12" id="KW-0687">Ribonucleoprotein</keyword>
<dbReference type="NCBIfam" id="TIGR00768">
    <property type="entry name" value="rimK_fam"/>
    <property type="match status" value="1"/>
</dbReference>
<evidence type="ECO:0000256" key="10">
    <source>
        <dbReference type="PROSITE-ProRule" id="PRU00409"/>
    </source>
</evidence>
<dbReference type="GO" id="GO:0006412">
    <property type="term" value="P:translation"/>
    <property type="evidence" value="ECO:0007669"/>
    <property type="project" value="UniProtKB-KW"/>
</dbReference>
<evidence type="ECO:0000259" key="11">
    <source>
        <dbReference type="PROSITE" id="PS50975"/>
    </source>
</evidence>
<evidence type="ECO:0000256" key="5">
    <source>
        <dbReference type="ARBA" id="ARBA00022741"/>
    </source>
</evidence>
<dbReference type="KEGG" id="ptan:CRYO30217_01293"/>
<evidence type="ECO:0000256" key="3">
    <source>
        <dbReference type="ARBA" id="ARBA00022598"/>
    </source>
</evidence>
<evidence type="ECO:0000256" key="2">
    <source>
        <dbReference type="ARBA" id="ARBA00001946"/>
    </source>
</evidence>
<dbReference type="GO" id="GO:0005737">
    <property type="term" value="C:cytoplasm"/>
    <property type="evidence" value="ECO:0007669"/>
    <property type="project" value="TreeGrafter"/>
</dbReference>
<dbReference type="EMBL" id="OU015584">
    <property type="protein sequence ID" value="CAG5080400.1"/>
    <property type="molecule type" value="Genomic_DNA"/>
</dbReference>
<keyword evidence="5 10" id="KW-0547">Nucleotide-binding</keyword>
<dbReference type="Gene3D" id="3.40.50.20">
    <property type="match status" value="1"/>
</dbReference>
<dbReference type="GO" id="GO:0018169">
    <property type="term" value="F:ribosomal S6-glutamic acid ligase activity"/>
    <property type="evidence" value="ECO:0007669"/>
    <property type="project" value="TreeGrafter"/>
</dbReference>
<dbReference type="GO" id="GO:0046872">
    <property type="term" value="F:metal ion binding"/>
    <property type="evidence" value="ECO:0007669"/>
    <property type="project" value="UniProtKB-KW"/>
</dbReference>
<evidence type="ECO:0000256" key="6">
    <source>
        <dbReference type="ARBA" id="ARBA00022840"/>
    </source>
</evidence>
<dbReference type="GO" id="GO:0005524">
    <property type="term" value="F:ATP binding"/>
    <property type="evidence" value="ECO:0007669"/>
    <property type="project" value="UniProtKB-UniRule"/>
</dbReference>
<keyword evidence="9" id="KW-0464">Manganese</keyword>
<dbReference type="RefSeq" id="WP_258541501.1">
    <property type="nucleotide sequence ID" value="NZ_OU015584.1"/>
</dbReference>
<dbReference type="InterPro" id="IPR013651">
    <property type="entry name" value="ATP-grasp_RimK-type"/>
</dbReference>
<dbReference type="InterPro" id="IPR013815">
    <property type="entry name" value="ATP_grasp_subdomain_1"/>
</dbReference>
<evidence type="ECO:0000256" key="9">
    <source>
        <dbReference type="ARBA" id="ARBA00023211"/>
    </source>
</evidence>
<dbReference type="InterPro" id="IPR011761">
    <property type="entry name" value="ATP-grasp"/>
</dbReference>
<evidence type="ECO:0000256" key="1">
    <source>
        <dbReference type="ARBA" id="ARBA00001936"/>
    </source>
</evidence>
<accession>A0A916NR42</accession>
<evidence type="ECO:0000313" key="12">
    <source>
        <dbReference type="EMBL" id="CAG5080400.1"/>
    </source>
</evidence>
<dbReference type="InterPro" id="IPR004666">
    <property type="entry name" value="Rp_bS6_RimK/Lys_biosynth_LsyX"/>
</dbReference>
<keyword evidence="6 10" id="KW-0067">ATP-binding</keyword>